<keyword evidence="3" id="KW-1185">Reference proteome</keyword>
<protein>
    <recommendedName>
        <fullName evidence="4">DUF2798 domain-containing protein</fullName>
    </recommendedName>
</protein>
<accession>A0ABU0M620</accession>
<dbReference type="EMBL" id="JAUSWJ010000001">
    <property type="protein sequence ID" value="MDQ0516416.1"/>
    <property type="molecule type" value="Genomic_DNA"/>
</dbReference>
<evidence type="ECO:0000256" key="1">
    <source>
        <dbReference type="SAM" id="Phobius"/>
    </source>
</evidence>
<dbReference type="RefSeq" id="WP_266279633.1">
    <property type="nucleotide sequence ID" value="NZ_JAPKNF010000001.1"/>
</dbReference>
<feature type="transmembrane region" description="Helical" evidence="1">
    <location>
        <begin position="54"/>
        <end position="74"/>
    </location>
</feature>
<dbReference type="Proteomes" id="UP001223743">
    <property type="component" value="Unassembled WGS sequence"/>
</dbReference>
<comment type="caution">
    <text evidence="2">The sequence shown here is derived from an EMBL/GenBank/DDBJ whole genome shotgun (WGS) entry which is preliminary data.</text>
</comment>
<keyword evidence="1" id="KW-0472">Membrane</keyword>
<reference evidence="2 3" key="1">
    <citation type="submission" date="2023-07" db="EMBL/GenBank/DDBJ databases">
        <title>Genomic Encyclopedia of Type Strains, Phase IV (KMG-IV): sequencing the most valuable type-strain genomes for metagenomic binning, comparative biology and taxonomic classification.</title>
        <authorList>
            <person name="Goeker M."/>
        </authorList>
    </citation>
    <scope>NUCLEOTIDE SEQUENCE [LARGE SCALE GENOMIC DNA]</scope>
    <source>
        <strain evidence="2 3">B1-1</strain>
    </source>
</reference>
<evidence type="ECO:0008006" key="4">
    <source>
        <dbReference type="Google" id="ProtNLM"/>
    </source>
</evidence>
<organism evidence="2 3">
    <name type="scientific">Kaistia geumhonensis</name>
    <dbReference type="NCBI Taxonomy" id="410839"/>
    <lineage>
        <taxon>Bacteria</taxon>
        <taxon>Pseudomonadati</taxon>
        <taxon>Pseudomonadota</taxon>
        <taxon>Alphaproteobacteria</taxon>
        <taxon>Hyphomicrobiales</taxon>
        <taxon>Kaistiaceae</taxon>
        <taxon>Kaistia</taxon>
    </lineage>
</organism>
<name>A0ABU0M620_9HYPH</name>
<keyword evidence="1" id="KW-1133">Transmembrane helix</keyword>
<keyword evidence="1" id="KW-0812">Transmembrane</keyword>
<gene>
    <name evidence="2" type="ORF">QO015_002029</name>
</gene>
<proteinExistence type="predicted"/>
<sequence length="87" mass="9459">MTTTSVRGTARLPARFHGIVFPFVLSIVMCATVSAVSTAKAIGLSPDFVTRWLGAWLVSWMVAFPVLLLILPLVRRLVGLIVAPPQR</sequence>
<dbReference type="Pfam" id="PF11391">
    <property type="entry name" value="DUF2798"/>
    <property type="match status" value="1"/>
</dbReference>
<dbReference type="InterPro" id="IPR021529">
    <property type="entry name" value="DUF2798"/>
</dbReference>
<feature type="transmembrane region" description="Helical" evidence="1">
    <location>
        <begin position="20"/>
        <end position="42"/>
    </location>
</feature>
<evidence type="ECO:0000313" key="3">
    <source>
        <dbReference type="Proteomes" id="UP001223743"/>
    </source>
</evidence>
<evidence type="ECO:0000313" key="2">
    <source>
        <dbReference type="EMBL" id="MDQ0516416.1"/>
    </source>
</evidence>